<feature type="region of interest" description="Disordered" evidence="1">
    <location>
        <begin position="406"/>
        <end position="426"/>
    </location>
</feature>
<reference evidence="2" key="1">
    <citation type="journal article" date="2020" name="Nature">
        <title>Giant virus diversity and host interactions through global metagenomics.</title>
        <authorList>
            <person name="Schulz F."/>
            <person name="Roux S."/>
            <person name="Paez-Espino D."/>
            <person name="Jungbluth S."/>
            <person name="Walsh D.A."/>
            <person name="Denef V.J."/>
            <person name="McMahon K.D."/>
            <person name="Konstantinidis K.T."/>
            <person name="Eloe-Fadrosh E.A."/>
            <person name="Kyrpides N.C."/>
            <person name="Woyke T."/>
        </authorList>
    </citation>
    <scope>NUCLEOTIDE SEQUENCE</scope>
    <source>
        <strain evidence="2">GVMAG-M-3300023184-62</strain>
    </source>
</reference>
<feature type="region of interest" description="Disordered" evidence="1">
    <location>
        <begin position="171"/>
        <end position="196"/>
    </location>
</feature>
<sequence>MSLEEEGVQIAAQTPDEENIINEGPSLGIGDRIQIESKLLGQVTGRIYYLDESLLRVLPDGVSNRLYDFPITAEGIDPEKQVTDVKYEATNVPSFIEQNRLRVGAVIDTFTAEGEAAGSYIVDEVNVENDSIIITNRDTEEKTEVNFNFTGIPLDLPFAVLRVIPEEQLPLQEGEDQDQEIQEADEAQPDNDEDEDEGAVVGFIEIPLLAEVTDIPPAQRIYPESIQKNDLLVDLLSMLDTPSQKNPNIIKQLRSFVEITNTLIRQVTTYGADGTPLGRKPASVTQLVELLSSGKVPLSRPVLDVLRVLFIDHTNDHLVRIAGGNPGSDSELTTDFFDINFLSDTLRSANNFTDNMTSIGANDVGAPRFYTQLNEFTQEFQQTARDAGSSTAPKYEAKRDGEFFRKSMPEDSEDTPTIPGLPMVGGKKKTWNSGGGPIPLTVDDINSQVHFSLLRSLAASLRKNKDGKYVLAIPADKGTLLSYLLFPMAISNSIGSNRTGSLARDIGRSSMIHKTMTELLEITGSASEIPSASTILNVGLNGNTLGNIDISAYLIDVLKGVEGQFTGFNDFRTMLIDLGLDAYELNMETTHVLHERILQDISRVRLLIKTLREEIQTTETPVQLASFLDDTSKQALQEKIVGEPVLGETIKELYERTPGLASNDIAIVAYLLKYKQDLTIAALGGQAAILEKERLRTQADTYLDSLHAALKSRQLNDNRGLPPIPNKCKHVSALVSIRKIKDDSERMILLAKFVTRFQGDRDENFINCTVCEQHLLCMHEVLQIQQFRHPREQEVLQKELYLSLAGGVFNGRYICRNCGQSIAELDFDKGMAANDAGYAPSGPVDEDALAEEQLQLTLGAGVPGTEKIEFDNEAKTLCFNIAKEIFGKIGVTPLDSDYRSIVEMAFLRIQTLDSRTDYERKKKAAEVKGAKGIPDYDTYIKGFSVTTVAALMLIDIQTHIPDYVVRYTLPGCIAGFGGFPLQSGADADRTGINYISCALGSIVKDEDPWNRTGFLKIRSDAERQKQIARFMEGIVQKILQTEPTVLQKIAAKQEYRRETLGAEAADGRPRDKISGEFRPLQEIVSGTEDTETVVPEAINTRNSAGLRKLAAAWIRDSHRHALRTAQLIRGNPFAETACCFNNITTPGAYWAEQKNQVPLQRVRPPLSPLYRSSMLFVHFKPKAMHELIAEAPLNLAFRIFLKICYTGPRKGYAHELGYNGACDNCGLKLSSAYLFPDYSVQTKSKASEPIIDTGALISDLQAQGVDVTPEFFQDLLDTTHKNYMVPHTKYVRVTPATELLQRLGNLVPAPMNMWRENLGELINRLTSLTNDASETEVALAYGAFSDIVGESEEFVRRRLGQAGAGTLNKWLSKDSFTLKEIIISYLIVPLQRVINSYNTDMLRVSPLYHLGGEHMGHLHTMLDAHVAVNKKYQSSLKEGIAVAKIEYFLTQIQGFLNFALELQPGRTPGGLIGVKYLKYALFLGPFAELLDLNRAPPGSGGDVATTSLVDKSGTVLTAFINGCMAQFEGESLSYSPDEIRLRIAKSAEKEKMNFIGDLDKMDDDGKQVELVNKALGIGKWSIGGSKLIFAYDADQWEKERDERIRRGENDLDAGQTMVPPGNNDLLNLLGAGEGTDAFYEAQGGYDVDQEASDDF</sequence>
<accession>A0A6C0IBW4</accession>
<feature type="compositionally biased region" description="Acidic residues" evidence="1">
    <location>
        <begin position="173"/>
        <end position="196"/>
    </location>
</feature>
<proteinExistence type="predicted"/>
<protein>
    <submittedName>
        <fullName evidence="2">Uncharacterized protein</fullName>
    </submittedName>
</protein>
<evidence type="ECO:0000256" key="1">
    <source>
        <dbReference type="SAM" id="MobiDB-lite"/>
    </source>
</evidence>
<dbReference type="EMBL" id="MN740152">
    <property type="protein sequence ID" value="QHT89867.1"/>
    <property type="molecule type" value="Genomic_DNA"/>
</dbReference>
<evidence type="ECO:0000313" key="2">
    <source>
        <dbReference type="EMBL" id="QHT89867.1"/>
    </source>
</evidence>
<name>A0A6C0IBW4_9ZZZZ</name>
<feature type="region of interest" description="Disordered" evidence="1">
    <location>
        <begin position="1"/>
        <end position="22"/>
    </location>
</feature>
<organism evidence="2">
    <name type="scientific">viral metagenome</name>
    <dbReference type="NCBI Taxonomy" id="1070528"/>
    <lineage>
        <taxon>unclassified sequences</taxon>
        <taxon>metagenomes</taxon>
        <taxon>organismal metagenomes</taxon>
    </lineage>
</organism>